<proteinExistence type="predicted"/>
<gene>
    <name evidence="1" type="ORF">SAMN02745775_102180</name>
</gene>
<evidence type="ECO:0000313" key="2">
    <source>
        <dbReference type="Proteomes" id="UP000199473"/>
    </source>
</evidence>
<dbReference type="Proteomes" id="UP000199473">
    <property type="component" value="Unassembled WGS sequence"/>
</dbReference>
<protein>
    <submittedName>
        <fullName evidence="1">Uncharacterized protein</fullName>
    </submittedName>
</protein>
<name>A0A1I3Z5E4_9PROT</name>
<reference evidence="1 2" key="1">
    <citation type="submission" date="2016-10" db="EMBL/GenBank/DDBJ databases">
        <authorList>
            <person name="de Groot N.N."/>
        </authorList>
    </citation>
    <scope>NUCLEOTIDE SEQUENCE [LARGE SCALE GENOMIC DNA]</scope>
    <source>
        <strain evidence="1 2">DSM 19981</strain>
    </source>
</reference>
<dbReference type="EMBL" id="FOSQ01000002">
    <property type="protein sequence ID" value="SFK39207.1"/>
    <property type="molecule type" value="Genomic_DNA"/>
</dbReference>
<dbReference type="RefSeq" id="WP_092958063.1">
    <property type="nucleotide sequence ID" value="NZ_FOSQ01000002.1"/>
</dbReference>
<dbReference type="AlphaFoldDB" id="A0A1I3Z5E4"/>
<keyword evidence="2" id="KW-1185">Reference proteome</keyword>
<organism evidence="1 2">
    <name type="scientific">Falsiroseomonas stagni DSM 19981</name>
    <dbReference type="NCBI Taxonomy" id="1123062"/>
    <lineage>
        <taxon>Bacteria</taxon>
        <taxon>Pseudomonadati</taxon>
        <taxon>Pseudomonadota</taxon>
        <taxon>Alphaproteobacteria</taxon>
        <taxon>Acetobacterales</taxon>
        <taxon>Roseomonadaceae</taxon>
        <taxon>Falsiroseomonas</taxon>
    </lineage>
</organism>
<dbReference type="STRING" id="1123062.SAMN02745775_102180"/>
<dbReference type="OrthoDB" id="10010192at2"/>
<evidence type="ECO:0000313" key="1">
    <source>
        <dbReference type="EMBL" id="SFK39207.1"/>
    </source>
</evidence>
<accession>A0A1I3Z5E4</accession>
<sequence>MTPRGGPSALPDFWPAEDLARRGIVPHGNDDVMRQAFTEAMTFIDIYTAAWGAPATRLSLPAIRTRGWSVIAGFMETGFRDRGDEDDTRLADAVRGRAKDGVAGIIIAGPNPAPSIVWHVPPSIIGLRSLWMCHKGMETLMLPPDRGFALFGDGEQIVILAGPPDFLRAAVPDPAAMHRDITAHAAEMDRINGHSHNTDLLRYYAPVTIDY</sequence>